<gene>
    <name evidence="8" type="ORF">E3T61_02980</name>
</gene>
<evidence type="ECO:0000259" key="6">
    <source>
        <dbReference type="Pfam" id="PF04542"/>
    </source>
</evidence>
<dbReference type="PANTHER" id="PTHR43133">
    <property type="entry name" value="RNA POLYMERASE ECF-TYPE SIGMA FACTO"/>
    <property type="match status" value="1"/>
</dbReference>
<protein>
    <submittedName>
        <fullName evidence="8">RNA polymerase sigma factor</fullName>
    </submittedName>
</protein>
<dbReference type="Pfam" id="PF08281">
    <property type="entry name" value="Sigma70_r4_2"/>
    <property type="match status" value="1"/>
</dbReference>
<evidence type="ECO:0000256" key="4">
    <source>
        <dbReference type="ARBA" id="ARBA00023125"/>
    </source>
</evidence>
<evidence type="ECO:0000256" key="1">
    <source>
        <dbReference type="ARBA" id="ARBA00010641"/>
    </source>
</evidence>
<dbReference type="SUPFAM" id="SSF88946">
    <property type="entry name" value="Sigma2 domain of RNA polymerase sigma factors"/>
    <property type="match status" value="1"/>
</dbReference>
<evidence type="ECO:0000256" key="2">
    <source>
        <dbReference type="ARBA" id="ARBA00023015"/>
    </source>
</evidence>
<dbReference type="InterPro" id="IPR013325">
    <property type="entry name" value="RNA_pol_sigma_r2"/>
</dbReference>
<dbReference type="OrthoDB" id="5243766at2"/>
<accession>A0A4R9C0K0</accession>
<keyword evidence="3" id="KW-0731">Sigma factor</keyword>
<evidence type="ECO:0000313" key="8">
    <source>
        <dbReference type="EMBL" id="TFD93985.1"/>
    </source>
</evidence>
<proteinExistence type="inferred from homology"/>
<dbReference type="PANTHER" id="PTHR43133:SF8">
    <property type="entry name" value="RNA POLYMERASE SIGMA FACTOR HI_1459-RELATED"/>
    <property type="match status" value="1"/>
</dbReference>
<dbReference type="InterPro" id="IPR013324">
    <property type="entry name" value="RNA_pol_sigma_r3/r4-like"/>
</dbReference>
<evidence type="ECO:0000256" key="5">
    <source>
        <dbReference type="ARBA" id="ARBA00023163"/>
    </source>
</evidence>
<evidence type="ECO:0000313" key="9">
    <source>
        <dbReference type="Proteomes" id="UP000298468"/>
    </source>
</evidence>
<dbReference type="InterPro" id="IPR014284">
    <property type="entry name" value="RNA_pol_sigma-70_dom"/>
</dbReference>
<name>A0A4R9C0K0_9MICO</name>
<dbReference type="InterPro" id="IPR036388">
    <property type="entry name" value="WH-like_DNA-bd_sf"/>
</dbReference>
<sequence>MQPAAPVPDAAVPAAAVTDAAVTDAAVPDAAPPHAAAHDALFARVRRGDREAFRLLFRQHQRSVYWAAFSVLGTRGDSEEILQDAFLTLWNKRVTIDLVGESVLPWLITTARYLALNRRRAESRRPRDSLDTGIEIADDAPSPETVAIGNEAVRLIRGVMAGRPDVDRRIFELCLLEDLSYEQAARRLGISHATVRNRLSRLKGSLRTELSLLKGEPTHAAD</sequence>
<dbReference type="Gene3D" id="1.10.10.10">
    <property type="entry name" value="Winged helix-like DNA-binding domain superfamily/Winged helix DNA-binding domain"/>
    <property type="match status" value="1"/>
</dbReference>
<dbReference type="RefSeq" id="WP_134639415.1">
    <property type="nucleotide sequence ID" value="NZ_SOHM01000007.1"/>
</dbReference>
<comment type="similarity">
    <text evidence="1">Belongs to the sigma-70 factor family. ECF subfamily.</text>
</comment>
<dbReference type="AlphaFoldDB" id="A0A4R9C0K0"/>
<reference evidence="8 9" key="1">
    <citation type="submission" date="2019-03" db="EMBL/GenBank/DDBJ databases">
        <title>Genomics of glacier-inhabiting Cryobacterium strains.</title>
        <authorList>
            <person name="Liu Q."/>
            <person name="Xin Y.-H."/>
        </authorList>
    </citation>
    <scope>NUCLEOTIDE SEQUENCE [LARGE SCALE GENOMIC DNA]</scope>
    <source>
        <strain evidence="8 9">Sr59</strain>
    </source>
</reference>
<dbReference type="Proteomes" id="UP000298468">
    <property type="component" value="Unassembled WGS sequence"/>
</dbReference>
<dbReference type="InterPro" id="IPR013249">
    <property type="entry name" value="RNA_pol_sigma70_r4_t2"/>
</dbReference>
<dbReference type="SUPFAM" id="SSF88659">
    <property type="entry name" value="Sigma3 and sigma4 domains of RNA polymerase sigma factors"/>
    <property type="match status" value="1"/>
</dbReference>
<evidence type="ECO:0000256" key="3">
    <source>
        <dbReference type="ARBA" id="ARBA00023082"/>
    </source>
</evidence>
<keyword evidence="2" id="KW-0805">Transcription regulation</keyword>
<dbReference type="InterPro" id="IPR039425">
    <property type="entry name" value="RNA_pol_sigma-70-like"/>
</dbReference>
<feature type="domain" description="RNA polymerase sigma factor 70 region 4 type 2" evidence="7">
    <location>
        <begin position="164"/>
        <end position="202"/>
    </location>
</feature>
<dbReference type="Pfam" id="PF04542">
    <property type="entry name" value="Sigma70_r2"/>
    <property type="match status" value="1"/>
</dbReference>
<keyword evidence="5" id="KW-0804">Transcription</keyword>
<organism evidence="8 9">
    <name type="scientific">Cryobacterium lactosi</name>
    <dbReference type="NCBI Taxonomy" id="1259202"/>
    <lineage>
        <taxon>Bacteria</taxon>
        <taxon>Bacillati</taxon>
        <taxon>Actinomycetota</taxon>
        <taxon>Actinomycetes</taxon>
        <taxon>Micrococcales</taxon>
        <taxon>Microbacteriaceae</taxon>
        <taxon>Cryobacterium</taxon>
    </lineage>
</organism>
<keyword evidence="9" id="KW-1185">Reference proteome</keyword>
<feature type="domain" description="RNA polymerase sigma-70 region 2" evidence="6">
    <location>
        <begin position="56"/>
        <end position="125"/>
    </location>
</feature>
<dbReference type="InterPro" id="IPR007627">
    <property type="entry name" value="RNA_pol_sigma70_r2"/>
</dbReference>
<keyword evidence="4" id="KW-0238">DNA-binding</keyword>
<evidence type="ECO:0000259" key="7">
    <source>
        <dbReference type="Pfam" id="PF08281"/>
    </source>
</evidence>
<dbReference type="GO" id="GO:0003677">
    <property type="term" value="F:DNA binding"/>
    <property type="evidence" value="ECO:0007669"/>
    <property type="project" value="UniProtKB-KW"/>
</dbReference>
<dbReference type="GO" id="GO:0006352">
    <property type="term" value="P:DNA-templated transcription initiation"/>
    <property type="evidence" value="ECO:0007669"/>
    <property type="project" value="InterPro"/>
</dbReference>
<dbReference type="EMBL" id="SOHM01000007">
    <property type="protein sequence ID" value="TFD93985.1"/>
    <property type="molecule type" value="Genomic_DNA"/>
</dbReference>
<comment type="caution">
    <text evidence="8">The sequence shown here is derived from an EMBL/GenBank/DDBJ whole genome shotgun (WGS) entry which is preliminary data.</text>
</comment>
<dbReference type="NCBIfam" id="TIGR02937">
    <property type="entry name" value="sigma70-ECF"/>
    <property type="match status" value="1"/>
</dbReference>
<dbReference type="GO" id="GO:0016987">
    <property type="term" value="F:sigma factor activity"/>
    <property type="evidence" value="ECO:0007669"/>
    <property type="project" value="UniProtKB-KW"/>
</dbReference>
<dbReference type="Gene3D" id="1.10.1740.10">
    <property type="match status" value="1"/>
</dbReference>